<dbReference type="OrthoDB" id="5767765at2"/>
<keyword evidence="3" id="KW-1185">Reference proteome</keyword>
<gene>
    <name evidence="2" type="ORF">P873_09265</name>
</gene>
<protein>
    <recommendedName>
        <fullName evidence="4">Bacterial Pleckstrin homology domain-containing protein</fullName>
    </recommendedName>
</protein>
<keyword evidence="1" id="KW-0472">Membrane</keyword>
<dbReference type="EMBL" id="AWXU01000030">
    <property type="protein sequence ID" value="KFN49736.1"/>
    <property type="molecule type" value="Genomic_DNA"/>
</dbReference>
<dbReference type="RefSeq" id="WP_051239347.1">
    <property type="nucleotide sequence ID" value="NZ_AUFF01000001.1"/>
</dbReference>
<keyword evidence="1" id="KW-1133">Transmembrane helix</keyword>
<comment type="caution">
    <text evidence="2">The sequence shown here is derived from an EMBL/GenBank/DDBJ whole genome shotgun (WGS) entry which is preliminary data.</text>
</comment>
<feature type="transmembrane region" description="Helical" evidence="1">
    <location>
        <begin position="42"/>
        <end position="67"/>
    </location>
</feature>
<organism evidence="2 3">
    <name type="scientific">Arenimonas composti TR7-09 = DSM 18010</name>
    <dbReference type="NCBI Taxonomy" id="1121013"/>
    <lineage>
        <taxon>Bacteria</taxon>
        <taxon>Pseudomonadati</taxon>
        <taxon>Pseudomonadota</taxon>
        <taxon>Gammaproteobacteria</taxon>
        <taxon>Lysobacterales</taxon>
        <taxon>Lysobacteraceae</taxon>
        <taxon>Arenimonas</taxon>
    </lineage>
</organism>
<dbReference type="Proteomes" id="UP000029391">
    <property type="component" value="Unassembled WGS sequence"/>
</dbReference>
<evidence type="ECO:0000256" key="1">
    <source>
        <dbReference type="SAM" id="Phobius"/>
    </source>
</evidence>
<evidence type="ECO:0000313" key="3">
    <source>
        <dbReference type="Proteomes" id="UP000029391"/>
    </source>
</evidence>
<dbReference type="AlphaFoldDB" id="A0A091BDB0"/>
<evidence type="ECO:0008006" key="4">
    <source>
        <dbReference type="Google" id="ProtNLM"/>
    </source>
</evidence>
<dbReference type="STRING" id="1121013.GCA_000426365_00139"/>
<name>A0A091BDB0_9GAMM</name>
<reference evidence="2 3" key="1">
    <citation type="submission" date="2013-09" db="EMBL/GenBank/DDBJ databases">
        <title>Genome sequencing of Arenimonas composti.</title>
        <authorList>
            <person name="Chen F."/>
            <person name="Wang G."/>
        </authorList>
    </citation>
    <scope>NUCLEOTIDE SEQUENCE [LARGE SCALE GENOMIC DNA]</scope>
    <source>
        <strain evidence="2 3">TR7-09</strain>
    </source>
</reference>
<feature type="transmembrane region" description="Helical" evidence="1">
    <location>
        <begin position="12"/>
        <end position="36"/>
    </location>
</feature>
<sequence>MAWRNFALPPLGKATVATVLAVGGGVPLGVAVLMAVRAQEDALTPLGALAGLAMSMLIVCAILLPLLRRRVAFDGRSIRVSAAWFSRTAAVADFDLDKARIVDLRERTELRPWLKTLGFSLPGLRAGHYRSRDRRKVFCLVTDPAKVLVLSHADGTVWLLSFRNPQAVLDVLRSVAG</sequence>
<proteinExistence type="predicted"/>
<keyword evidence="1" id="KW-0812">Transmembrane</keyword>
<evidence type="ECO:0000313" key="2">
    <source>
        <dbReference type="EMBL" id="KFN49736.1"/>
    </source>
</evidence>
<dbReference type="eggNOG" id="ENOG5032VI3">
    <property type="taxonomic scope" value="Bacteria"/>
</dbReference>
<accession>A0A091BDB0</accession>